<keyword evidence="2" id="KW-0472">Membrane</keyword>
<dbReference type="EnsemblMetazoa" id="G7357.1">
    <property type="protein sequence ID" value="G7357.1:cds"/>
    <property type="gene ID" value="G7357"/>
</dbReference>
<feature type="domain" description="F5/8 type C" evidence="4">
    <location>
        <begin position="12"/>
        <end position="176"/>
    </location>
</feature>
<keyword evidence="2" id="KW-0812">Transmembrane</keyword>
<proteinExistence type="predicted"/>
<protein>
    <recommendedName>
        <fullName evidence="4">F5/8 type C domain-containing protein</fullName>
    </recommendedName>
</protein>
<keyword evidence="3" id="KW-0732">Signal</keyword>
<feature type="region of interest" description="Disordered" evidence="1">
    <location>
        <begin position="388"/>
        <end position="419"/>
    </location>
</feature>
<accession>A0A8W8NJK4</accession>
<dbReference type="AlphaFoldDB" id="A0A8W8NJK4"/>
<name>A0A8W8NJK4_MAGGI</name>
<sequence length="450" mass="51308">MNAFYWMISLKCFTLLYCYENLCLRNSTILSLSSTHINNSASLANDGVISPEEMYCAITDRGLDRAWLQVDLGKQFSIKSIKIYYRRENHWKQFRFRQFYLDISNSSVTKTKTFTSQRTRCYTDNTTFPYLPQNKIEIPCIQTARYVIVETTYDAPEDNPTRGAILEICEIEVYGLYMTPYIRCVVGHYDFDCRFCQGCQKNDFNGCYSKCINSRCDKNDRKCTYECIPGYWGDLCDLTCPLTCFELNCNISTGHCLKCPLGVWGAVCDQVCPTSCYGGDCDKENSTCTHGCLAGKFGDTCEHNCSSWCVEQTCEQQSGNCTGGCVQGWFGEQCDRPLLHHGCYSSNHQLPLVLNTIIVVLCLSLILNVILTIRICWNCRRKKKKQAGQNQEVDDPSSTNDVSPVDDPSSTNDVSPHHVIYERVEEDGQSYFKEFSTNQEILIVQDNEDQ</sequence>
<feature type="signal peptide" evidence="3">
    <location>
        <begin position="1"/>
        <end position="18"/>
    </location>
</feature>
<dbReference type="Gene3D" id="2.60.120.260">
    <property type="entry name" value="Galactose-binding domain-like"/>
    <property type="match status" value="1"/>
</dbReference>
<dbReference type="InterPro" id="IPR051941">
    <property type="entry name" value="BG_Antigen-Binding_Lectin"/>
</dbReference>
<organism evidence="5 6">
    <name type="scientific">Magallana gigas</name>
    <name type="common">Pacific oyster</name>
    <name type="synonym">Crassostrea gigas</name>
    <dbReference type="NCBI Taxonomy" id="29159"/>
    <lineage>
        <taxon>Eukaryota</taxon>
        <taxon>Metazoa</taxon>
        <taxon>Spiralia</taxon>
        <taxon>Lophotrochozoa</taxon>
        <taxon>Mollusca</taxon>
        <taxon>Bivalvia</taxon>
        <taxon>Autobranchia</taxon>
        <taxon>Pteriomorphia</taxon>
        <taxon>Ostreida</taxon>
        <taxon>Ostreoidea</taxon>
        <taxon>Ostreidae</taxon>
        <taxon>Magallana</taxon>
    </lineage>
</organism>
<feature type="chain" id="PRO_5036449426" description="F5/8 type C domain-containing protein" evidence="3">
    <location>
        <begin position="19"/>
        <end position="450"/>
    </location>
</feature>
<evidence type="ECO:0000259" key="4">
    <source>
        <dbReference type="PROSITE" id="PS50022"/>
    </source>
</evidence>
<dbReference type="PANTHER" id="PTHR45713">
    <property type="entry name" value="FTP DOMAIN-CONTAINING PROTEIN"/>
    <property type="match status" value="1"/>
</dbReference>
<feature type="transmembrane region" description="Helical" evidence="2">
    <location>
        <begin position="352"/>
        <end position="377"/>
    </location>
</feature>
<evidence type="ECO:0000313" key="5">
    <source>
        <dbReference type="EnsemblMetazoa" id="G7357.1:cds"/>
    </source>
</evidence>
<dbReference type="InterPro" id="IPR008979">
    <property type="entry name" value="Galactose-bd-like_sf"/>
</dbReference>
<dbReference type="PROSITE" id="PS50022">
    <property type="entry name" value="FA58C_3"/>
    <property type="match status" value="1"/>
</dbReference>
<evidence type="ECO:0000313" key="6">
    <source>
        <dbReference type="Proteomes" id="UP000005408"/>
    </source>
</evidence>
<keyword evidence="2" id="KW-1133">Transmembrane helix</keyword>
<dbReference type="Pfam" id="PF22633">
    <property type="entry name" value="F5_F8_type_C_2"/>
    <property type="match status" value="1"/>
</dbReference>
<dbReference type="SUPFAM" id="SSF49785">
    <property type="entry name" value="Galactose-binding domain-like"/>
    <property type="match status" value="1"/>
</dbReference>
<keyword evidence="6" id="KW-1185">Reference proteome</keyword>
<evidence type="ECO:0000256" key="1">
    <source>
        <dbReference type="SAM" id="MobiDB-lite"/>
    </source>
</evidence>
<feature type="compositionally biased region" description="Polar residues" evidence="1">
    <location>
        <begin position="388"/>
        <end position="414"/>
    </location>
</feature>
<evidence type="ECO:0000256" key="2">
    <source>
        <dbReference type="SAM" id="Phobius"/>
    </source>
</evidence>
<evidence type="ECO:0000256" key="3">
    <source>
        <dbReference type="SAM" id="SignalP"/>
    </source>
</evidence>
<reference evidence="5" key="1">
    <citation type="submission" date="2022-08" db="UniProtKB">
        <authorList>
            <consortium name="EnsemblMetazoa"/>
        </authorList>
    </citation>
    <scope>IDENTIFICATION</scope>
    <source>
        <strain evidence="5">05x7-T-G4-1.051#20</strain>
    </source>
</reference>
<dbReference type="InterPro" id="IPR000421">
    <property type="entry name" value="FA58C"/>
</dbReference>
<dbReference type="Proteomes" id="UP000005408">
    <property type="component" value="Unassembled WGS sequence"/>
</dbReference>
<dbReference type="PANTHER" id="PTHR45713:SF6">
    <property type="entry name" value="F5_8 TYPE C DOMAIN-CONTAINING PROTEIN"/>
    <property type="match status" value="1"/>
</dbReference>